<organism evidence="1 2">
    <name type="scientific">Mitsuokella multacida DSM 20544</name>
    <dbReference type="NCBI Taxonomy" id="500635"/>
    <lineage>
        <taxon>Bacteria</taxon>
        <taxon>Bacillati</taxon>
        <taxon>Bacillota</taxon>
        <taxon>Negativicutes</taxon>
        <taxon>Selenomonadales</taxon>
        <taxon>Selenomonadaceae</taxon>
        <taxon>Mitsuokella</taxon>
    </lineage>
</organism>
<gene>
    <name evidence="1" type="ORF">MITSMUL_05277</name>
</gene>
<dbReference type="AlphaFoldDB" id="C9KPW9"/>
<dbReference type="HOGENOM" id="CLU_1545888_0_0_9"/>
<comment type="caution">
    <text evidence="1">The sequence shown here is derived from an EMBL/GenBank/DDBJ whole genome shotgun (WGS) entry which is preliminary data.</text>
</comment>
<accession>C9KPW9</accession>
<evidence type="ECO:0000313" key="1">
    <source>
        <dbReference type="EMBL" id="EEX68274.1"/>
    </source>
</evidence>
<reference evidence="1" key="1">
    <citation type="submission" date="2009-09" db="EMBL/GenBank/DDBJ databases">
        <authorList>
            <person name="Weinstock G."/>
            <person name="Sodergren E."/>
            <person name="Clifton S."/>
            <person name="Fulton L."/>
            <person name="Fulton B."/>
            <person name="Courtney L."/>
            <person name="Fronick C."/>
            <person name="Harrison M."/>
            <person name="Strong C."/>
            <person name="Farmer C."/>
            <person name="Delahaunty K."/>
            <person name="Markovic C."/>
            <person name="Hall O."/>
            <person name="Minx P."/>
            <person name="Tomlinson C."/>
            <person name="Mitreva M."/>
            <person name="Nelson J."/>
            <person name="Hou S."/>
            <person name="Wollam A."/>
            <person name="Pepin K.H."/>
            <person name="Johnson M."/>
            <person name="Bhonagiri V."/>
            <person name="Nash W.E."/>
            <person name="Warren W."/>
            <person name="Chinwalla A."/>
            <person name="Mardis E.R."/>
            <person name="Wilson R.K."/>
        </authorList>
    </citation>
    <scope>NUCLEOTIDE SEQUENCE [LARGE SCALE GENOMIC DNA]</scope>
    <source>
        <strain evidence="1">DSM 20544</strain>
    </source>
</reference>
<dbReference type="eggNOG" id="ENOG5033H4T">
    <property type="taxonomic scope" value="Bacteria"/>
</dbReference>
<dbReference type="PATRIC" id="fig|500635.8.peg.1911"/>
<protein>
    <submittedName>
        <fullName evidence="1">Uncharacterized protein</fullName>
    </submittedName>
</protein>
<keyword evidence="2" id="KW-1185">Reference proteome</keyword>
<dbReference type="Proteomes" id="UP000003671">
    <property type="component" value="Unassembled WGS sequence"/>
</dbReference>
<dbReference type="EMBL" id="ABWK02000020">
    <property type="protein sequence ID" value="EEX68274.1"/>
    <property type="molecule type" value="Genomic_DNA"/>
</dbReference>
<name>C9KPW9_9FIRM</name>
<sequence length="173" mass="18555">MQKGGVPMFRDLARMTASLKGPRYEGALIAKAVWEREHDAGAGMRILRDHHGLLEVMAFDDSGRLTLTMLLGRPAPSRPSGRLVRSRSLKLLVDGAPTPAHLSLCFSAESVHAFVQSVGDTNALHAGPKPLVPGLAILEAALQGIAPVRRAELRFCGASFAGETIELSVQQRL</sequence>
<evidence type="ECO:0000313" key="2">
    <source>
        <dbReference type="Proteomes" id="UP000003671"/>
    </source>
</evidence>
<proteinExistence type="predicted"/>